<dbReference type="Proteomes" id="UP000801492">
    <property type="component" value="Unassembled WGS sequence"/>
</dbReference>
<comment type="caution">
    <text evidence="12">The sequence shown here is derived from an EMBL/GenBank/DDBJ whole genome shotgun (WGS) entry which is preliminary data.</text>
</comment>
<evidence type="ECO:0000313" key="12">
    <source>
        <dbReference type="EMBL" id="KAF2903889.1"/>
    </source>
</evidence>
<proteinExistence type="inferred from homology"/>
<protein>
    <recommendedName>
        <fullName evidence="11">Acyltransferase</fullName>
        <ecNumber evidence="11">2.3.1.-</ecNumber>
    </recommendedName>
</protein>
<accession>A0A8K0DGS3</accession>
<keyword evidence="8" id="KW-0443">Lipid metabolism</keyword>
<evidence type="ECO:0000256" key="8">
    <source>
        <dbReference type="ARBA" id="ARBA00023098"/>
    </source>
</evidence>
<evidence type="ECO:0000256" key="7">
    <source>
        <dbReference type="ARBA" id="ARBA00022989"/>
    </source>
</evidence>
<dbReference type="AlphaFoldDB" id="A0A8K0DGS3"/>
<sequence length="356" mass="40467">MGHGTGMRQELDGNEEMKKSKNAIELASIDILFRRVLQTLAVTVAFLLMLCGGITGSILTLYLLLYTNYWPVTLFYLYWIWMLDRDICDTGGRPINWVRDWTLWKLVKEYFPTRLERVPWIEFDPKKNYLLCCFPHGIFPMGPFASFAASANGFCKLFPNHVPHPLTLKFNFFLPLLRDLALSLGMCSVSAKSMNSLLNDPAGGKAAILMVGGAEEAYYCRPGNYTIVLKKRKGFVKIALQNGSPLVPVFTFGEINVFNQLANPKGSVVRSVQDWFKRVIGVVPVIPFGRGHSFIPFRTPLVTIIGKPIEVEKTVNPTQEQIETLHARFTKELMELFEEQKYNYLSDPKNVQLIIE</sequence>
<evidence type="ECO:0000256" key="2">
    <source>
        <dbReference type="ARBA" id="ARBA00005420"/>
    </source>
</evidence>
<comment type="caution">
    <text evidence="11">Lacks conserved residue(s) required for the propagation of feature annotation.</text>
</comment>
<keyword evidence="10" id="KW-0012">Acyltransferase</keyword>
<feature type="transmembrane region" description="Helical" evidence="11">
    <location>
        <begin position="40"/>
        <end position="65"/>
    </location>
</feature>
<evidence type="ECO:0000256" key="11">
    <source>
        <dbReference type="RuleBase" id="RU367023"/>
    </source>
</evidence>
<evidence type="ECO:0000256" key="3">
    <source>
        <dbReference type="ARBA" id="ARBA00022516"/>
    </source>
</evidence>
<dbReference type="GO" id="GO:0019432">
    <property type="term" value="P:triglyceride biosynthetic process"/>
    <property type="evidence" value="ECO:0007669"/>
    <property type="project" value="TreeGrafter"/>
</dbReference>
<dbReference type="Pfam" id="PF03982">
    <property type="entry name" value="DAGAT"/>
    <property type="match status" value="1"/>
</dbReference>
<keyword evidence="13" id="KW-1185">Reference proteome</keyword>
<evidence type="ECO:0000256" key="4">
    <source>
        <dbReference type="ARBA" id="ARBA00022679"/>
    </source>
</evidence>
<keyword evidence="6 11" id="KW-0256">Endoplasmic reticulum</keyword>
<dbReference type="InterPro" id="IPR007130">
    <property type="entry name" value="DAGAT"/>
</dbReference>
<name>A0A8K0DGS3_IGNLU</name>
<keyword evidence="3" id="KW-0444">Lipid biosynthesis</keyword>
<keyword evidence="7 11" id="KW-1133">Transmembrane helix</keyword>
<gene>
    <name evidence="12" type="ORF">ILUMI_02284</name>
</gene>
<evidence type="ECO:0000256" key="6">
    <source>
        <dbReference type="ARBA" id="ARBA00022824"/>
    </source>
</evidence>
<dbReference type="EC" id="2.3.1.-" evidence="11"/>
<evidence type="ECO:0000256" key="10">
    <source>
        <dbReference type="ARBA" id="ARBA00023315"/>
    </source>
</evidence>
<dbReference type="CDD" id="cd07987">
    <property type="entry name" value="LPLAT_MGAT-like"/>
    <property type="match status" value="1"/>
</dbReference>
<keyword evidence="5 11" id="KW-0812">Transmembrane</keyword>
<dbReference type="PANTHER" id="PTHR12317:SF79">
    <property type="entry name" value="ACYLTRANSFERASE"/>
    <property type="match status" value="1"/>
</dbReference>
<keyword evidence="4 11" id="KW-0808">Transferase</keyword>
<dbReference type="PANTHER" id="PTHR12317">
    <property type="entry name" value="DIACYLGLYCEROL O-ACYLTRANSFERASE"/>
    <property type="match status" value="1"/>
</dbReference>
<evidence type="ECO:0000256" key="5">
    <source>
        <dbReference type="ARBA" id="ARBA00022692"/>
    </source>
</evidence>
<dbReference type="OrthoDB" id="264532at2759"/>
<evidence type="ECO:0000256" key="1">
    <source>
        <dbReference type="ARBA" id="ARBA00004477"/>
    </source>
</evidence>
<dbReference type="GO" id="GO:0005789">
    <property type="term" value="C:endoplasmic reticulum membrane"/>
    <property type="evidence" value="ECO:0007669"/>
    <property type="project" value="UniProtKB-SubCell"/>
</dbReference>
<dbReference type="GO" id="GO:0004144">
    <property type="term" value="F:diacylglycerol O-acyltransferase activity"/>
    <property type="evidence" value="ECO:0007669"/>
    <property type="project" value="TreeGrafter"/>
</dbReference>
<dbReference type="EMBL" id="VTPC01000910">
    <property type="protein sequence ID" value="KAF2903889.1"/>
    <property type="molecule type" value="Genomic_DNA"/>
</dbReference>
<comment type="subcellular location">
    <subcellularLocation>
        <location evidence="1 11">Endoplasmic reticulum membrane</location>
        <topology evidence="1 11">Multi-pass membrane protein</topology>
    </subcellularLocation>
</comment>
<reference evidence="12" key="1">
    <citation type="submission" date="2019-08" db="EMBL/GenBank/DDBJ databases">
        <title>The genome of the North American firefly Photinus pyralis.</title>
        <authorList>
            <consortium name="Photinus pyralis genome working group"/>
            <person name="Fallon T.R."/>
            <person name="Sander Lower S.E."/>
            <person name="Weng J.-K."/>
        </authorList>
    </citation>
    <scope>NUCLEOTIDE SEQUENCE</scope>
    <source>
        <strain evidence="12">TRF0915ILg1</strain>
        <tissue evidence="12">Whole body</tissue>
    </source>
</reference>
<keyword evidence="9 11" id="KW-0472">Membrane</keyword>
<evidence type="ECO:0000256" key="9">
    <source>
        <dbReference type="ARBA" id="ARBA00023136"/>
    </source>
</evidence>
<comment type="similarity">
    <text evidence="2 11">Belongs to the diacylglycerol acyltransferase family.</text>
</comment>
<evidence type="ECO:0000313" key="13">
    <source>
        <dbReference type="Proteomes" id="UP000801492"/>
    </source>
</evidence>
<organism evidence="12 13">
    <name type="scientific">Ignelater luminosus</name>
    <name type="common">Cucubano</name>
    <name type="synonym">Pyrophorus luminosus</name>
    <dbReference type="NCBI Taxonomy" id="2038154"/>
    <lineage>
        <taxon>Eukaryota</taxon>
        <taxon>Metazoa</taxon>
        <taxon>Ecdysozoa</taxon>
        <taxon>Arthropoda</taxon>
        <taxon>Hexapoda</taxon>
        <taxon>Insecta</taxon>
        <taxon>Pterygota</taxon>
        <taxon>Neoptera</taxon>
        <taxon>Endopterygota</taxon>
        <taxon>Coleoptera</taxon>
        <taxon>Polyphaga</taxon>
        <taxon>Elateriformia</taxon>
        <taxon>Elateroidea</taxon>
        <taxon>Elateridae</taxon>
        <taxon>Agrypninae</taxon>
        <taxon>Pyrophorini</taxon>
        <taxon>Ignelater</taxon>
    </lineage>
</organism>